<reference evidence="1" key="1">
    <citation type="submission" date="2018-02" db="EMBL/GenBank/DDBJ databases">
        <title>Rhizophora mucronata_Transcriptome.</title>
        <authorList>
            <person name="Meera S.P."/>
            <person name="Sreeshan A."/>
            <person name="Augustine A."/>
        </authorList>
    </citation>
    <scope>NUCLEOTIDE SEQUENCE</scope>
    <source>
        <tissue evidence="1">Leaf</tissue>
    </source>
</reference>
<proteinExistence type="predicted"/>
<accession>A0A2P2NV67</accession>
<dbReference type="AlphaFoldDB" id="A0A2P2NV67"/>
<evidence type="ECO:0000313" key="1">
    <source>
        <dbReference type="EMBL" id="MBX46402.1"/>
    </source>
</evidence>
<name>A0A2P2NV67_RHIMU</name>
<dbReference type="EMBL" id="GGEC01065918">
    <property type="protein sequence ID" value="MBX46402.1"/>
    <property type="molecule type" value="Transcribed_RNA"/>
</dbReference>
<sequence length="38" mass="4595">MNEQNKELFIGHLPIKKALDTMLENTTERVSWWDEFTE</sequence>
<protein>
    <submittedName>
        <fullName evidence="1">Uncharacterized protein</fullName>
    </submittedName>
</protein>
<organism evidence="1">
    <name type="scientific">Rhizophora mucronata</name>
    <name type="common">Asiatic mangrove</name>
    <dbReference type="NCBI Taxonomy" id="61149"/>
    <lineage>
        <taxon>Eukaryota</taxon>
        <taxon>Viridiplantae</taxon>
        <taxon>Streptophyta</taxon>
        <taxon>Embryophyta</taxon>
        <taxon>Tracheophyta</taxon>
        <taxon>Spermatophyta</taxon>
        <taxon>Magnoliopsida</taxon>
        <taxon>eudicotyledons</taxon>
        <taxon>Gunneridae</taxon>
        <taxon>Pentapetalae</taxon>
        <taxon>rosids</taxon>
        <taxon>fabids</taxon>
        <taxon>Malpighiales</taxon>
        <taxon>Rhizophoraceae</taxon>
        <taxon>Rhizophora</taxon>
    </lineage>
</organism>